<gene>
    <name evidence="5" type="ORF">ALQ86_01744</name>
</gene>
<dbReference type="InterPro" id="IPR010016">
    <property type="entry name" value="PxpB"/>
</dbReference>
<name>A0A3M3A487_PSEA0</name>
<dbReference type="SUPFAM" id="SSF160467">
    <property type="entry name" value="PH0987 N-terminal domain-like"/>
    <property type="match status" value="1"/>
</dbReference>
<evidence type="ECO:0000259" key="4">
    <source>
        <dbReference type="SMART" id="SM00796"/>
    </source>
</evidence>
<evidence type="ECO:0000256" key="3">
    <source>
        <dbReference type="ARBA" id="ARBA00022840"/>
    </source>
</evidence>
<dbReference type="Gene3D" id="2.40.100.10">
    <property type="entry name" value="Cyclophilin-like"/>
    <property type="match status" value="1"/>
</dbReference>
<keyword evidence="1" id="KW-0547">Nucleotide-binding</keyword>
<dbReference type="SMART" id="SM00796">
    <property type="entry name" value="AHS1"/>
    <property type="match status" value="1"/>
</dbReference>
<dbReference type="Proteomes" id="UP000272627">
    <property type="component" value="Unassembled WGS sequence"/>
</dbReference>
<evidence type="ECO:0000256" key="2">
    <source>
        <dbReference type="ARBA" id="ARBA00022801"/>
    </source>
</evidence>
<dbReference type="EMBL" id="RBOA01000470">
    <property type="protein sequence ID" value="RML95290.1"/>
    <property type="molecule type" value="Genomic_DNA"/>
</dbReference>
<dbReference type="RefSeq" id="WP_223283004.1">
    <property type="nucleotide sequence ID" value="NZ_BMZY01000033.1"/>
</dbReference>
<evidence type="ECO:0000313" key="6">
    <source>
        <dbReference type="Proteomes" id="UP000272627"/>
    </source>
</evidence>
<dbReference type="AlphaFoldDB" id="A0A3M3A487"/>
<dbReference type="InterPro" id="IPR029000">
    <property type="entry name" value="Cyclophilin-like_dom_sf"/>
</dbReference>
<dbReference type="GO" id="GO:0005524">
    <property type="term" value="F:ATP binding"/>
    <property type="evidence" value="ECO:0007669"/>
    <property type="project" value="UniProtKB-KW"/>
</dbReference>
<keyword evidence="3" id="KW-0067">ATP-binding</keyword>
<dbReference type="Gene3D" id="3.30.1360.40">
    <property type="match status" value="1"/>
</dbReference>
<protein>
    <recommendedName>
        <fullName evidence="4">Carboxyltransferase domain-containing protein</fullName>
    </recommendedName>
</protein>
<keyword evidence="2" id="KW-0378">Hydrolase</keyword>
<reference evidence="5 6" key="1">
    <citation type="submission" date="2018-08" db="EMBL/GenBank/DDBJ databases">
        <title>Recombination of ecologically and evolutionarily significant loci maintains genetic cohesion in the Pseudomonas syringae species complex.</title>
        <authorList>
            <person name="Dillon M."/>
            <person name="Thakur S."/>
            <person name="Almeida R.N.D."/>
            <person name="Weir B.S."/>
            <person name="Guttman D.S."/>
        </authorList>
    </citation>
    <scope>NUCLEOTIDE SEQUENCE [LARGE SCALE GENOMIC DNA]</scope>
    <source>
        <strain evidence="5 6">ICMP 8636</strain>
    </source>
</reference>
<dbReference type="Pfam" id="PF02682">
    <property type="entry name" value="CT_C_D"/>
    <property type="match status" value="1"/>
</dbReference>
<dbReference type="PANTHER" id="PTHR34698:SF2">
    <property type="entry name" value="5-OXOPROLINASE SUBUNIT B"/>
    <property type="match status" value="1"/>
</dbReference>
<dbReference type="PANTHER" id="PTHR34698">
    <property type="entry name" value="5-OXOPROLINASE SUBUNIT B"/>
    <property type="match status" value="1"/>
</dbReference>
<comment type="caution">
    <text evidence="5">The sequence shown here is derived from an EMBL/GenBank/DDBJ whole genome shotgun (WGS) entry which is preliminary data.</text>
</comment>
<dbReference type="InterPro" id="IPR003833">
    <property type="entry name" value="CT_C_D"/>
</dbReference>
<accession>A0A3M3A487</accession>
<evidence type="ECO:0000256" key="1">
    <source>
        <dbReference type="ARBA" id="ARBA00022741"/>
    </source>
</evidence>
<dbReference type="GO" id="GO:0016787">
    <property type="term" value="F:hydrolase activity"/>
    <property type="evidence" value="ECO:0007669"/>
    <property type="project" value="UniProtKB-KW"/>
</dbReference>
<evidence type="ECO:0000313" key="5">
    <source>
        <dbReference type="EMBL" id="RML95290.1"/>
    </source>
</evidence>
<dbReference type="NCBIfam" id="TIGR00370">
    <property type="entry name" value="5-oxoprolinase subunit PxpB"/>
    <property type="match status" value="1"/>
</dbReference>
<organism evidence="5 6">
    <name type="scientific">Pseudomonas amygdali pv. eriobotryae</name>
    <dbReference type="NCBI Taxonomy" id="129137"/>
    <lineage>
        <taxon>Bacteria</taxon>
        <taxon>Pseudomonadati</taxon>
        <taxon>Pseudomonadota</taxon>
        <taxon>Gammaproteobacteria</taxon>
        <taxon>Pseudomonadales</taxon>
        <taxon>Pseudomonadaceae</taxon>
        <taxon>Pseudomonas</taxon>
        <taxon>Pseudomonas amygdali</taxon>
    </lineage>
</organism>
<feature type="domain" description="Carboxyltransferase" evidence="4">
    <location>
        <begin position="8"/>
        <end position="207"/>
    </location>
</feature>
<sequence length="222" mass="23899">MSSLDPMPEICIAGSQGLFLDAAKAGFSESTQQRVLATASRVAQLPGVLETVPGMNNLLVVYSPSMTSVDQVKQHLINTWSHVTISELAGREIDVPVIYGGERGEDLTAIAELANLDVETFIKLHREAVYQVACVGAMPGFPYLSGLHPKLTTARRSVPRMRLEEGAVIIGGAQAGIMPCAAPSGWHVIGRTELKLFDQERDSPSFLQPGDRIRFSIAGIES</sequence>
<proteinExistence type="predicted"/>
<dbReference type="SUPFAM" id="SSF50891">
    <property type="entry name" value="Cyclophilin-like"/>
    <property type="match status" value="1"/>
</dbReference>